<feature type="region of interest" description="Disordered" evidence="1">
    <location>
        <begin position="434"/>
        <end position="579"/>
    </location>
</feature>
<feature type="domain" description="BTBD8 BACK" evidence="3">
    <location>
        <begin position="1"/>
        <end position="41"/>
    </location>
</feature>
<comment type="caution">
    <text evidence="4">The sequence shown here is derived from an EMBL/GenBank/DDBJ whole genome shotgun (WGS) entry which is preliminary data.</text>
</comment>
<dbReference type="PANTHER" id="PTHR22427">
    <property type="entry name" value="GH15728P"/>
    <property type="match status" value="1"/>
</dbReference>
<feature type="compositionally biased region" description="Polar residues" evidence="1">
    <location>
        <begin position="438"/>
        <end position="472"/>
    </location>
</feature>
<evidence type="ECO:0000259" key="2">
    <source>
        <dbReference type="Pfam" id="PF15363"/>
    </source>
</evidence>
<feature type="compositionally biased region" description="Polar residues" evidence="1">
    <location>
        <begin position="545"/>
        <end position="566"/>
    </location>
</feature>
<feature type="region of interest" description="Disordered" evidence="1">
    <location>
        <begin position="929"/>
        <end position="1005"/>
    </location>
</feature>
<accession>A0A7K6DMX8</accession>
<proteinExistence type="predicted"/>
<feature type="compositionally biased region" description="Polar residues" evidence="1">
    <location>
        <begin position="523"/>
        <end position="533"/>
    </location>
</feature>
<feature type="region of interest" description="Disordered" evidence="1">
    <location>
        <begin position="822"/>
        <end position="881"/>
    </location>
</feature>
<evidence type="ECO:0000313" key="5">
    <source>
        <dbReference type="Proteomes" id="UP000571324"/>
    </source>
</evidence>
<dbReference type="EMBL" id="VZRL01006024">
    <property type="protein sequence ID" value="NWV28291.1"/>
    <property type="molecule type" value="Genomic_DNA"/>
</dbReference>
<feature type="compositionally biased region" description="Low complexity" evidence="1">
    <location>
        <begin position="330"/>
        <end position="348"/>
    </location>
</feature>
<feature type="region of interest" description="Disordered" evidence="1">
    <location>
        <begin position="1099"/>
        <end position="1134"/>
    </location>
</feature>
<feature type="compositionally biased region" description="Low complexity" evidence="1">
    <location>
        <begin position="280"/>
        <end position="293"/>
    </location>
</feature>
<feature type="non-terminal residue" evidence="4">
    <location>
        <position position="1395"/>
    </location>
</feature>
<feature type="compositionally biased region" description="Basic and acidic residues" evidence="1">
    <location>
        <begin position="1099"/>
        <end position="1112"/>
    </location>
</feature>
<dbReference type="InterPro" id="IPR027907">
    <property type="entry name" value="BTBD8_C"/>
</dbReference>
<gene>
    <name evidence="4" type="ORF">ORISOL_R14229</name>
</gene>
<dbReference type="Proteomes" id="UP000571324">
    <property type="component" value="Unassembled WGS sequence"/>
</dbReference>
<evidence type="ECO:0000313" key="4">
    <source>
        <dbReference type="EMBL" id="NWV28291.1"/>
    </source>
</evidence>
<feature type="compositionally biased region" description="Basic and acidic residues" evidence="1">
    <location>
        <begin position="358"/>
        <end position="371"/>
    </location>
</feature>
<protein>
    <submittedName>
        <fullName evidence="4">K1107 protein</fullName>
    </submittedName>
</protein>
<organism evidence="4 5">
    <name type="scientific">Origma solitaria</name>
    <dbReference type="NCBI Taxonomy" id="720586"/>
    <lineage>
        <taxon>Eukaryota</taxon>
        <taxon>Metazoa</taxon>
        <taxon>Chordata</taxon>
        <taxon>Craniata</taxon>
        <taxon>Vertebrata</taxon>
        <taxon>Euteleostomi</taxon>
        <taxon>Archelosauria</taxon>
        <taxon>Archosauria</taxon>
        <taxon>Dinosauria</taxon>
        <taxon>Saurischia</taxon>
        <taxon>Theropoda</taxon>
        <taxon>Coelurosauria</taxon>
        <taxon>Aves</taxon>
        <taxon>Neognathae</taxon>
        <taxon>Neoaves</taxon>
        <taxon>Telluraves</taxon>
        <taxon>Australaves</taxon>
        <taxon>Passeriformes</taxon>
        <taxon>Meliphagoidea</taxon>
        <taxon>Acanthizidae</taxon>
        <taxon>Origma</taxon>
    </lineage>
</organism>
<name>A0A7K6DMX8_9PASS</name>
<feature type="compositionally biased region" description="Polar residues" evidence="1">
    <location>
        <begin position="206"/>
        <end position="217"/>
    </location>
</feature>
<dbReference type="Pfam" id="PF26017">
    <property type="entry name" value="BACK_BTBD8"/>
    <property type="match status" value="1"/>
</dbReference>
<feature type="compositionally biased region" description="Basic and acidic residues" evidence="1">
    <location>
        <begin position="936"/>
        <end position="959"/>
    </location>
</feature>
<reference evidence="4 5" key="1">
    <citation type="submission" date="2019-09" db="EMBL/GenBank/DDBJ databases">
        <title>Bird 10,000 Genomes (B10K) Project - Family phase.</title>
        <authorList>
            <person name="Zhang G."/>
        </authorList>
    </citation>
    <scope>NUCLEOTIDE SEQUENCE [LARGE SCALE GENOMIC DNA]</scope>
    <source>
        <strain evidence="4">B10K-DU-029-52</strain>
    </source>
</reference>
<feature type="compositionally biased region" description="Basic and acidic residues" evidence="1">
    <location>
        <begin position="180"/>
        <end position="199"/>
    </location>
</feature>
<dbReference type="InterPro" id="IPR043225">
    <property type="entry name" value="BACK_BTBD8"/>
</dbReference>
<evidence type="ECO:0000259" key="3">
    <source>
        <dbReference type="Pfam" id="PF26017"/>
    </source>
</evidence>
<feature type="region of interest" description="Disordered" evidence="1">
    <location>
        <begin position="180"/>
        <end position="372"/>
    </location>
</feature>
<feature type="non-terminal residue" evidence="4">
    <location>
        <position position="1"/>
    </location>
</feature>
<dbReference type="Pfam" id="PF15363">
    <property type="entry name" value="BTBD8_C"/>
    <property type="match status" value="1"/>
</dbReference>
<feature type="compositionally biased region" description="Polar residues" evidence="1">
    <location>
        <begin position="1197"/>
        <end position="1233"/>
    </location>
</feature>
<dbReference type="OrthoDB" id="409642at2759"/>
<feature type="compositionally biased region" description="Polar residues" evidence="1">
    <location>
        <begin position="310"/>
        <end position="319"/>
    </location>
</feature>
<evidence type="ECO:0000256" key="1">
    <source>
        <dbReference type="SAM" id="MobiDB-lite"/>
    </source>
</evidence>
<feature type="domain" description="BTB/POZ" evidence="2">
    <location>
        <begin position="1350"/>
        <end position="1395"/>
    </location>
</feature>
<dbReference type="PANTHER" id="PTHR22427:SF2">
    <property type="entry name" value="BTB_POZ DOMAIN-CONTAINING PROTEIN 8"/>
    <property type="match status" value="1"/>
</dbReference>
<feature type="compositionally biased region" description="Basic and acidic residues" evidence="1">
    <location>
        <begin position="567"/>
        <end position="579"/>
    </location>
</feature>
<feature type="compositionally biased region" description="Polar residues" evidence="1">
    <location>
        <begin position="963"/>
        <end position="979"/>
    </location>
</feature>
<feature type="region of interest" description="Disordered" evidence="1">
    <location>
        <begin position="1191"/>
        <end position="1234"/>
    </location>
</feature>
<keyword evidence="5" id="KW-1185">Reference proteome</keyword>
<feature type="compositionally biased region" description="Low complexity" evidence="1">
    <location>
        <begin position="846"/>
        <end position="855"/>
    </location>
</feature>
<sequence length="1395" mass="153738">MESDRLINSLPQVKWTETAVALASRLHEECVTFIVANFLHVVQSEGFSVLLQAQAMSSKPDLLELIFNAIEKSINNENSCFLLVAVDMLLEYANAMEMGFTCKIQALRDKLWVFLVQSFYAVRHTEGWKLMRPDHQQKIQAAAFDKGDDRRLGKKPVFTSSQLNKTTTASVGIRNNSWAEHGKKDCLGDPSTKQDKMKSDGLGASGHTSTNRNTVNKTSKHEDVKGKDGKKLVSKITKDSKPGEKAASPKARAVIKTKIENNGNVKAESMLTKQDIEKTSSASGQKNSGSSKGLKNHEGKIAGARPKVLTVTSSTQNKTKPLKKGTGKESSSLVTVATTSSKSANSNTDIQTASEQTEEPKEDKLVEEGKKQTVVKTKASVKISNGVTTKKKKTELEANVTTSRYVTNQYAALYVLTKKSTVKGCNEQNLQVLKKKGNGSTNSAAQQKIQNTPANSPKNQGPQGESPNSLKSGMSPKHNEEKSVLQHLVQTTLSEKHPSAKKKSIKQSQTPVTKATAKITPKTLASSKNAEITNSKDPKQKTAVLKSQSSAQKHSRSDSPVVQKNVHTSEHRGSGQKLEKNMADAVAGQLHDNNECNSANESLKPAMESSSDNKLLESCQSIKQKLPDSSENVQYKIQSESSLIAEETIYKLNVSLQNGMETRQICGDQTGIRKTEDPEKDDNTAEFHFNTQSSNDGYSDFSKETNQKATALGELVEDSKATKVCNEQSDKINSGPGLNYGENALSGFSQVTNKEDEISSPQIHVEGFLTVDELCDTSALTEYKSVTTDLDDASECSTEQITEKYSPNYTELIDPMEMSENHENTETPFVDHWSTGAVDPKESPESDTGSATTSSDDIKPRSEDYDAGGSQDDEGSNERGISKCSTMLCHDFLGRSSSDTSTPEELKIYDSSLRIEVKMKKEGSDLFRVNSTSDDEIPRKRPEIWSHQESSRTTTRESKSSTFGNAQFTQEADQVSSSADETEDDRSEAENVAENFPPSNVPTQQFQGIDNLAFEDATENDTASHEFSKTKNFKRSVLLSVDECEELGADDKVETHTSHQHSIDSLTPSEVFDSVSQEHHGKMFYSRYSLETEDRFLDGKQQHKDRDNRSDKSGSSLLHLHGTESPGKENQGASITEQNCPEKVYSAGSPSPGENQKVNMKTEVASEFHQCNKYLDSDAKSQERPCHLDLQQRETNADVQKSSSAKPVEASKNQILTQESQVRDSQPATTECANTDLLPGDIDDYDTMAQTCMYEHRPPKTLSPIYEMDVGEAIEQRMDSETAVLEVDFEDQQFAEQDWTLLRQLLSEQDSNIDFKNSVPEDLNLAQCLINQTLFLARDGSNPQGTSQVDTFSRWTELMSPLDDSSASITVASFSSEDCSSPQGEWTILELETHH</sequence>
<feature type="compositionally biased region" description="Basic and acidic residues" evidence="1">
    <location>
        <begin position="219"/>
        <end position="244"/>
    </location>
</feature>